<comment type="cofactor">
    <cofactor evidence="9">
        <name>Zn(2+)</name>
        <dbReference type="ChEBI" id="CHEBI:29105"/>
    </cofactor>
    <text evidence="9">Binds 1 zinc ion per subunit.</text>
</comment>
<dbReference type="PROSITE" id="PS00060">
    <property type="entry name" value="ADH_IRON_2"/>
    <property type="match status" value="1"/>
</dbReference>
<dbReference type="InterPro" id="IPR001670">
    <property type="entry name" value="ADH_Fe/GldA"/>
</dbReference>
<dbReference type="EC" id="1.1.1.6" evidence="6"/>
<feature type="binding site" evidence="11">
    <location>
        <begin position="117"/>
        <end position="120"/>
    </location>
    <ligand>
        <name>NAD(+)</name>
        <dbReference type="ChEBI" id="CHEBI:57540"/>
    </ligand>
</feature>
<dbReference type="GO" id="GO:0046872">
    <property type="term" value="F:metal ion binding"/>
    <property type="evidence" value="ECO:0007669"/>
    <property type="project" value="UniProtKB-KW"/>
</dbReference>
<organism evidence="13">
    <name type="scientific">Turicibacter sanguinis</name>
    <dbReference type="NCBI Taxonomy" id="154288"/>
    <lineage>
        <taxon>Bacteria</taxon>
        <taxon>Bacillati</taxon>
        <taxon>Bacillota</taxon>
        <taxon>Erysipelotrichia</taxon>
        <taxon>Erysipelotrichales</taxon>
        <taxon>Turicibacteraceae</taxon>
        <taxon>Turicibacter</taxon>
    </lineage>
</organism>
<dbReference type="AlphaFoldDB" id="A0A6G2CF80"/>
<dbReference type="Pfam" id="PF00465">
    <property type="entry name" value="Fe-ADH"/>
    <property type="match status" value="1"/>
</dbReference>
<protein>
    <recommendedName>
        <fullName evidence="7">Glycerol dehydrogenase</fullName>
        <ecNumber evidence="6">1.1.1.6</ecNumber>
    </recommendedName>
</protein>
<comment type="caution">
    <text evidence="13">The sequence shown here is derived from an EMBL/GenBank/DDBJ whole genome shotgun (WGS) entry which is preliminary data.</text>
</comment>
<feature type="binding site" evidence="11">
    <location>
        <position position="128"/>
    </location>
    <ligand>
        <name>NAD(+)</name>
        <dbReference type="ChEBI" id="CHEBI:57540"/>
    </ligand>
</feature>
<evidence type="ECO:0000256" key="6">
    <source>
        <dbReference type="ARBA" id="ARBA00039147"/>
    </source>
</evidence>
<keyword evidence="9" id="KW-0862">Zinc</keyword>
<accession>A0A6G2CF80</accession>
<dbReference type="PANTHER" id="PTHR43616:SF5">
    <property type="entry name" value="GLYCEROL DEHYDROGENASE 1"/>
    <property type="match status" value="1"/>
</dbReference>
<dbReference type="PIRSF" id="PIRSF000112">
    <property type="entry name" value="Glycerol_dehydrogenase"/>
    <property type="match status" value="1"/>
</dbReference>
<evidence type="ECO:0000256" key="8">
    <source>
        <dbReference type="ARBA" id="ARBA00049006"/>
    </source>
</evidence>
<name>A0A6G2CF80_9FIRM</name>
<evidence type="ECO:0000256" key="10">
    <source>
        <dbReference type="PIRSR" id="PIRSR000112-2"/>
    </source>
</evidence>
<dbReference type="GO" id="GO:0008888">
    <property type="term" value="F:glycerol dehydrogenase (NAD+) activity"/>
    <property type="evidence" value="ECO:0007669"/>
    <property type="project" value="UniProtKB-EC"/>
</dbReference>
<keyword evidence="4 11" id="KW-0520">NAD</keyword>
<dbReference type="PANTHER" id="PTHR43616">
    <property type="entry name" value="GLYCEROL DEHYDROGENASE"/>
    <property type="match status" value="1"/>
</dbReference>
<dbReference type="Gene3D" id="1.20.1090.10">
    <property type="entry name" value="Dehydroquinate synthase-like - alpha domain"/>
    <property type="match status" value="1"/>
</dbReference>
<evidence type="ECO:0000259" key="12">
    <source>
        <dbReference type="Pfam" id="PF00465"/>
    </source>
</evidence>
<dbReference type="NCBIfam" id="NF006941">
    <property type="entry name" value="PRK09423.1"/>
    <property type="match status" value="1"/>
</dbReference>
<feature type="binding site" evidence="9">
    <location>
        <position position="272"/>
    </location>
    <ligand>
        <name>glycerol</name>
        <dbReference type="ChEBI" id="CHEBI:17754"/>
    </ligand>
</feature>
<evidence type="ECO:0000256" key="2">
    <source>
        <dbReference type="ARBA" id="ARBA00022723"/>
    </source>
</evidence>
<dbReference type="InterPro" id="IPR018211">
    <property type="entry name" value="ADH_Fe_CS"/>
</dbReference>
<evidence type="ECO:0000256" key="9">
    <source>
        <dbReference type="PIRSR" id="PIRSR000112-1"/>
    </source>
</evidence>
<feature type="binding site" evidence="9">
    <location>
        <position position="255"/>
    </location>
    <ligand>
        <name>glycerol</name>
        <dbReference type="ChEBI" id="CHEBI:17754"/>
    </ligand>
</feature>
<evidence type="ECO:0000313" key="13">
    <source>
        <dbReference type="EMBL" id="MTL94442.1"/>
    </source>
</evidence>
<dbReference type="InterPro" id="IPR016205">
    <property type="entry name" value="Glycerol_DH"/>
</dbReference>
<comment type="similarity">
    <text evidence="1">Belongs to the iron-containing alcohol dehydrogenase family.</text>
</comment>
<keyword evidence="2 9" id="KW-0479">Metal-binding</keyword>
<evidence type="ECO:0000256" key="3">
    <source>
        <dbReference type="ARBA" id="ARBA00023002"/>
    </source>
</evidence>
<keyword evidence="3" id="KW-0560">Oxidoreductase</keyword>
<sequence>MKKVIYSPTKYIQGPNELAHICDYAMDLGISGAYAIVDPFILSHYEETIQTSFKRQQIAIHLDAFNGECSKTEINRIIENVKKGNLNVIIGIGGGKTLDTAKAVAYFSNLPVIIVPTIASTDAPCSALSVLYTDAGQFDRYLFLKTNPNVVIVDSLVIAQAPSRLLVSGMGDALATYFEARACHRSNALTIAGGTCSLAALTLAKLCYETLLVDGYQAKLSADHHVNSKALENIIEANTYLSGVGFESGGLAGAHAIHNGLTVLKESHHMYHGEKVAFGTLVQLVLENAPKEEIDEVLTFCRQLGLPTCLKDLGITNPTEDQLMAVATASCDPQDTIHHMPFEVTPIDVYSAILITDRLGAQFA</sequence>
<dbReference type="RefSeq" id="WP_129821631.1">
    <property type="nucleotide sequence ID" value="NZ_RCYV01000016.1"/>
</dbReference>
<dbReference type="SUPFAM" id="SSF56796">
    <property type="entry name" value="Dehydroquinate synthase-like"/>
    <property type="match status" value="1"/>
</dbReference>
<proteinExistence type="inferred from homology"/>
<evidence type="ECO:0000256" key="1">
    <source>
        <dbReference type="ARBA" id="ARBA00007358"/>
    </source>
</evidence>
<evidence type="ECO:0000256" key="5">
    <source>
        <dbReference type="ARBA" id="ARBA00037918"/>
    </source>
</evidence>
<gene>
    <name evidence="13" type="ORF">GMA64_07875</name>
</gene>
<feature type="domain" description="Alcohol dehydrogenase iron-type/glycerol dehydrogenase GldA" evidence="12">
    <location>
        <begin position="8"/>
        <end position="154"/>
    </location>
</feature>
<dbReference type="GO" id="GO:0005829">
    <property type="term" value="C:cytosol"/>
    <property type="evidence" value="ECO:0007669"/>
    <property type="project" value="TreeGrafter"/>
</dbReference>
<dbReference type="PROSITE" id="PS00913">
    <property type="entry name" value="ADH_IRON_1"/>
    <property type="match status" value="1"/>
</dbReference>
<evidence type="ECO:0000256" key="7">
    <source>
        <dbReference type="ARBA" id="ARBA00040132"/>
    </source>
</evidence>
<dbReference type="EMBL" id="WMQV01000015">
    <property type="protein sequence ID" value="MTL94442.1"/>
    <property type="molecule type" value="Genomic_DNA"/>
</dbReference>
<comment type="pathway">
    <text evidence="5">Polyol metabolism; glycerol fermentation; glycerone phosphate from glycerol (oxidative route): step 1/2.</text>
</comment>
<reference evidence="13" key="1">
    <citation type="journal article" date="2019" name="Nat. Med.">
        <title>A library of human gut bacterial isolates paired with longitudinal multiomics data enables mechanistic microbiome research.</title>
        <authorList>
            <person name="Poyet M."/>
            <person name="Groussin M."/>
            <person name="Gibbons S.M."/>
            <person name="Avila-Pacheco J."/>
            <person name="Jiang X."/>
            <person name="Kearney S.M."/>
            <person name="Perrotta A.R."/>
            <person name="Berdy B."/>
            <person name="Zhao S."/>
            <person name="Lieberman T.D."/>
            <person name="Swanson P.K."/>
            <person name="Smith M."/>
            <person name="Roesemann S."/>
            <person name="Alexander J.E."/>
            <person name="Rich S.A."/>
            <person name="Livny J."/>
            <person name="Vlamakis H."/>
            <person name="Clish C."/>
            <person name="Bullock K."/>
            <person name="Deik A."/>
            <person name="Scott J."/>
            <person name="Pierce K.A."/>
            <person name="Xavier R.J."/>
            <person name="Alm E.J."/>
        </authorList>
    </citation>
    <scope>NUCLEOTIDE SEQUENCE</scope>
    <source>
        <strain evidence="13">BIOML-A179</strain>
    </source>
</reference>
<feature type="binding site" evidence="11">
    <location>
        <position position="132"/>
    </location>
    <ligand>
        <name>NAD(+)</name>
        <dbReference type="ChEBI" id="CHEBI:57540"/>
    </ligand>
</feature>
<evidence type="ECO:0000256" key="11">
    <source>
        <dbReference type="PIRSR" id="PIRSR000112-3"/>
    </source>
</evidence>
<dbReference type="CDD" id="cd08170">
    <property type="entry name" value="GlyDH"/>
    <property type="match status" value="1"/>
</dbReference>
<feature type="binding site" evidence="10">
    <location>
        <position position="122"/>
    </location>
    <ligand>
        <name>glycerol</name>
        <dbReference type="ChEBI" id="CHEBI:17754"/>
    </ligand>
</feature>
<feature type="binding site" evidence="11">
    <location>
        <begin position="95"/>
        <end position="99"/>
    </location>
    <ligand>
        <name>NAD(+)</name>
        <dbReference type="ChEBI" id="CHEBI:57540"/>
    </ligand>
</feature>
<comment type="catalytic activity">
    <reaction evidence="8">
        <text>glycerol + NAD(+) = dihydroxyacetone + NADH + H(+)</text>
        <dbReference type="Rhea" id="RHEA:13769"/>
        <dbReference type="ChEBI" id="CHEBI:15378"/>
        <dbReference type="ChEBI" id="CHEBI:16016"/>
        <dbReference type="ChEBI" id="CHEBI:17754"/>
        <dbReference type="ChEBI" id="CHEBI:57540"/>
        <dbReference type="ChEBI" id="CHEBI:57945"/>
        <dbReference type="EC" id="1.1.1.6"/>
    </reaction>
</comment>
<feature type="binding site" evidence="11">
    <location>
        <position position="126"/>
    </location>
    <ligand>
        <name>NAD(+)</name>
        <dbReference type="ChEBI" id="CHEBI:57540"/>
    </ligand>
</feature>
<evidence type="ECO:0000256" key="4">
    <source>
        <dbReference type="ARBA" id="ARBA00023027"/>
    </source>
</evidence>
<feature type="binding site" evidence="9">
    <location>
        <position position="172"/>
    </location>
    <ligand>
        <name>glycerol</name>
        <dbReference type="ChEBI" id="CHEBI:17754"/>
    </ligand>
</feature>
<dbReference type="Gene3D" id="3.40.50.1970">
    <property type="match status" value="1"/>
</dbReference>